<accession>A0A8J9ZPZ3</accession>
<evidence type="ECO:0000256" key="5">
    <source>
        <dbReference type="ARBA" id="ARBA00023239"/>
    </source>
</evidence>
<gene>
    <name evidence="13" type="primary">UROS</name>
    <name evidence="13" type="ORF">BLAG_LOCUS15900</name>
</gene>
<dbReference type="InterPro" id="IPR039793">
    <property type="entry name" value="UROS/Hem4"/>
</dbReference>
<evidence type="ECO:0000259" key="12">
    <source>
        <dbReference type="Pfam" id="PF02602"/>
    </source>
</evidence>
<dbReference type="GO" id="GO:0006785">
    <property type="term" value="P:heme B biosynthetic process"/>
    <property type="evidence" value="ECO:0007669"/>
    <property type="project" value="UniProtKB-ARBA"/>
</dbReference>
<keyword evidence="5" id="KW-0456">Lyase</keyword>
<keyword evidence="14" id="KW-1185">Reference proteome</keyword>
<comment type="function">
    <text evidence="11">Catalyzes cyclization of the linear tetrapyrrole, hydroxymethylbilane, to the macrocyclic uroporphyrinogen III, the branch point for the various sub-pathways leading to the wide diversity of porphyrins. Porphyrins act as cofactors for a multitude of enzymes that perform a variety of processes within the cell such as methionine synthesis (vitamin B12) or oxygen transport (heme).</text>
</comment>
<dbReference type="SUPFAM" id="SSF69618">
    <property type="entry name" value="HemD-like"/>
    <property type="match status" value="1"/>
</dbReference>
<dbReference type="FunFam" id="3.40.50.10090:FF:000003">
    <property type="entry name" value="uroporphyrinogen-III synthase"/>
    <property type="match status" value="1"/>
</dbReference>
<dbReference type="Pfam" id="PF02602">
    <property type="entry name" value="HEM4"/>
    <property type="match status" value="1"/>
</dbReference>
<sequence>MGILLLREPREGRGTDPYEQEFLSAGMQVKSIEVLSFEFCNLPELRSLLNKPEEFSGMVFTSQRSVEAVRRCLQDAEDEEQSLPGDWICKSTFVVGTATAAAARSLGLTPSGEECGTATQLADLITQKFPTNGKALLFPCGLMRTETLPSALSAANIPLTELRVYQTTSHPDIDKRLDAYITEQGVPEFLVFFSPSGVKFSQPALQKLAANDLSKIKIAAIGPTTAEAMTSAGLAVACTAEKPNPRSLLTAIQANMAAQPTEGPT</sequence>
<dbReference type="UniPathway" id="UPA00251">
    <property type="reaction ID" value="UER00320"/>
</dbReference>
<dbReference type="OrthoDB" id="5595751at2759"/>
<evidence type="ECO:0000313" key="14">
    <source>
        <dbReference type="Proteomes" id="UP000838412"/>
    </source>
</evidence>
<comment type="pathway">
    <text evidence="1">Porphyrin-containing compound metabolism; protoporphyrin-IX biosynthesis; coproporphyrinogen-III from 5-aminolevulinate: step 3/4.</text>
</comment>
<dbReference type="PANTHER" id="PTHR12390">
    <property type="entry name" value="UROPORPHYRINOGEN III SYNTHASE"/>
    <property type="match status" value="1"/>
</dbReference>
<protein>
    <recommendedName>
        <fullName evidence="9">Uroporphyrinogen-III synthase</fullName>
        <ecNumber evidence="3">4.2.1.75</ecNumber>
    </recommendedName>
    <alternativeName>
        <fullName evidence="8">Hydroxymethylbilane hydrolyase [cyclizing]</fullName>
    </alternativeName>
    <alternativeName>
        <fullName evidence="7">Uroporphyrinogen-III cosynthase</fullName>
    </alternativeName>
</protein>
<dbReference type="EMBL" id="OV696688">
    <property type="protein sequence ID" value="CAH1258271.1"/>
    <property type="molecule type" value="Genomic_DNA"/>
</dbReference>
<evidence type="ECO:0000256" key="11">
    <source>
        <dbReference type="ARBA" id="ARBA00060039"/>
    </source>
</evidence>
<dbReference type="InterPro" id="IPR036108">
    <property type="entry name" value="4pyrrol_syn_uPrphyn_synt_sf"/>
</dbReference>
<dbReference type="GO" id="GO:0004852">
    <property type="term" value="F:uroporphyrinogen-III synthase activity"/>
    <property type="evidence" value="ECO:0007669"/>
    <property type="project" value="UniProtKB-EC"/>
</dbReference>
<evidence type="ECO:0000256" key="8">
    <source>
        <dbReference type="ARBA" id="ARBA00032649"/>
    </source>
</evidence>
<evidence type="ECO:0000256" key="3">
    <source>
        <dbReference type="ARBA" id="ARBA00013109"/>
    </source>
</evidence>
<dbReference type="InterPro" id="IPR003754">
    <property type="entry name" value="4pyrrol_synth_uPrphyn_synth"/>
</dbReference>
<comment type="catalytic activity">
    <reaction evidence="10">
        <text>hydroxymethylbilane = uroporphyrinogen III + H2O</text>
        <dbReference type="Rhea" id="RHEA:18965"/>
        <dbReference type="ChEBI" id="CHEBI:15377"/>
        <dbReference type="ChEBI" id="CHEBI:57308"/>
        <dbReference type="ChEBI" id="CHEBI:57845"/>
        <dbReference type="EC" id="4.2.1.75"/>
    </reaction>
</comment>
<evidence type="ECO:0000256" key="9">
    <source>
        <dbReference type="ARBA" id="ARBA00040167"/>
    </source>
</evidence>
<evidence type="ECO:0000313" key="13">
    <source>
        <dbReference type="EMBL" id="CAH1258271.1"/>
    </source>
</evidence>
<evidence type="ECO:0000256" key="1">
    <source>
        <dbReference type="ARBA" id="ARBA00004772"/>
    </source>
</evidence>
<evidence type="ECO:0000256" key="2">
    <source>
        <dbReference type="ARBA" id="ARBA00008133"/>
    </source>
</evidence>
<dbReference type="GO" id="GO:0005829">
    <property type="term" value="C:cytosol"/>
    <property type="evidence" value="ECO:0007669"/>
    <property type="project" value="TreeGrafter"/>
</dbReference>
<dbReference type="GO" id="GO:0006782">
    <property type="term" value="P:protoporphyrinogen IX biosynthetic process"/>
    <property type="evidence" value="ECO:0007669"/>
    <property type="project" value="UniProtKB-UniPathway"/>
</dbReference>
<feature type="domain" description="Tetrapyrrole biosynthesis uroporphyrinogen III synthase" evidence="12">
    <location>
        <begin position="18"/>
        <end position="249"/>
    </location>
</feature>
<dbReference type="PANTHER" id="PTHR12390:SF0">
    <property type="entry name" value="UROPORPHYRINOGEN-III SYNTHASE"/>
    <property type="match status" value="1"/>
</dbReference>
<evidence type="ECO:0000256" key="10">
    <source>
        <dbReference type="ARBA" id="ARBA00048617"/>
    </source>
</evidence>
<name>A0A8J9ZPZ3_BRALA</name>
<dbReference type="GO" id="GO:0006780">
    <property type="term" value="P:uroporphyrinogen III biosynthetic process"/>
    <property type="evidence" value="ECO:0007669"/>
    <property type="project" value="InterPro"/>
</dbReference>
<dbReference type="EC" id="4.2.1.75" evidence="3"/>
<comment type="similarity">
    <text evidence="2">Belongs to the uroporphyrinogen-III synthase family.</text>
</comment>
<evidence type="ECO:0000256" key="4">
    <source>
        <dbReference type="ARBA" id="ARBA00023133"/>
    </source>
</evidence>
<dbReference type="Proteomes" id="UP000838412">
    <property type="component" value="Chromosome 3"/>
</dbReference>
<reference evidence="13" key="1">
    <citation type="submission" date="2022-01" db="EMBL/GenBank/DDBJ databases">
        <authorList>
            <person name="Braso-Vives M."/>
        </authorList>
    </citation>
    <scope>NUCLEOTIDE SEQUENCE</scope>
</reference>
<evidence type="ECO:0000256" key="6">
    <source>
        <dbReference type="ARBA" id="ARBA00023244"/>
    </source>
</evidence>
<proteinExistence type="inferred from homology"/>
<keyword evidence="6" id="KW-0627">Porphyrin biosynthesis</keyword>
<organism evidence="13 14">
    <name type="scientific">Branchiostoma lanceolatum</name>
    <name type="common">Common lancelet</name>
    <name type="synonym">Amphioxus lanceolatum</name>
    <dbReference type="NCBI Taxonomy" id="7740"/>
    <lineage>
        <taxon>Eukaryota</taxon>
        <taxon>Metazoa</taxon>
        <taxon>Chordata</taxon>
        <taxon>Cephalochordata</taxon>
        <taxon>Leptocardii</taxon>
        <taxon>Amphioxiformes</taxon>
        <taxon>Branchiostomatidae</taxon>
        <taxon>Branchiostoma</taxon>
    </lineage>
</organism>
<evidence type="ECO:0000256" key="7">
    <source>
        <dbReference type="ARBA" id="ARBA00031702"/>
    </source>
</evidence>
<dbReference type="AlphaFoldDB" id="A0A8J9ZPZ3"/>
<dbReference type="CDD" id="cd06578">
    <property type="entry name" value="HemD"/>
    <property type="match status" value="1"/>
</dbReference>
<keyword evidence="4" id="KW-0350">Heme biosynthesis</keyword>
<dbReference type="Gene3D" id="3.40.50.10090">
    <property type="match status" value="2"/>
</dbReference>